<sequence>MAAVEAPTQARDLDEPSLTQAQAEARLPNRYRDGDNPIWTAEDEQRLQESWTARDQAILDLQSSATQESALWKVSLQIYNCHPYDLFRYGLKFDDSAADPVKVPDELGGPGPCPGYMTAAACETLKTVMCHGLWGSDIAPLRYVLQIAVMLRVPGHIKPITPFRPVAEATHLARRLRELGKGKESAYITFLEHMINSPENKSKIREMCSLLEAIVQPDDPIESADGAPLAREQVLFLLQHKDIVAVKTVLGRIRCHGQPYPTCETYYDRQFSNLEDREEGAFPPWRTELMKQWKKQCALAMRREWLVAQRYWIRDGRQQGDATLEGGFGYDVAHGDGYPCHIDYAPFECTPDHVRLIRGLIWPLSNTPPPEDWLDWRAASTGSRETSAVPEFPRRHNRDGSQEILESPVLGNLDDRPLPQRTPTFLSLLLDSQSPSQQVNHVDGRSSDQQPEGDGPPSHRSNKANPRAPKTKGMRTRGVLYLSPSPRIS</sequence>
<feature type="region of interest" description="Disordered" evidence="1">
    <location>
        <begin position="433"/>
        <end position="489"/>
    </location>
</feature>
<organism evidence="2 3">
    <name type="scientific">Staphylotrichum longicolle</name>
    <dbReference type="NCBI Taxonomy" id="669026"/>
    <lineage>
        <taxon>Eukaryota</taxon>
        <taxon>Fungi</taxon>
        <taxon>Dikarya</taxon>
        <taxon>Ascomycota</taxon>
        <taxon>Pezizomycotina</taxon>
        <taxon>Sordariomycetes</taxon>
        <taxon>Sordariomycetidae</taxon>
        <taxon>Sordariales</taxon>
        <taxon>Chaetomiaceae</taxon>
        <taxon>Staphylotrichum</taxon>
    </lineage>
</organism>
<dbReference type="AlphaFoldDB" id="A0AAD4ETQ9"/>
<gene>
    <name evidence="2" type="ORF">NEMBOFW57_006515</name>
</gene>
<feature type="region of interest" description="Disordered" evidence="1">
    <location>
        <begin position="384"/>
        <end position="418"/>
    </location>
</feature>
<dbReference type="Proteomes" id="UP001197093">
    <property type="component" value="Unassembled WGS sequence"/>
</dbReference>
<protein>
    <submittedName>
        <fullName evidence="2">Uncharacterized protein</fullName>
    </submittedName>
</protein>
<comment type="caution">
    <text evidence="2">The sequence shown here is derived from an EMBL/GenBank/DDBJ whole genome shotgun (WGS) entry which is preliminary data.</text>
</comment>
<feature type="compositionally biased region" description="Basic and acidic residues" evidence="1">
    <location>
        <begin position="392"/>
        <end position="401"/>
    </location>
</feature>
<evidence type="ECO:0000313" key="2">
    <source>
        <dbReference type="EMBL" id="KAG7287015.1"/>
    </source>
</evidence>
<dbReference type="EMBL" id="JAHCVI010000003">
    <property type="protein sequence ID" value="KAG7287015.1"/>
    <property type="molecule type" value="Genomic_DNA"/>
</dbReference>
<proteinExistence type="predicted"/>
<accession>A0AAD4ETQ9</accession>
<evidence type="ECO:0000313" key="3">
    <source>
        <dbReference type="Proteomes" id="UP001197093"/>
    </source>
</evidence>
<feature type="region of interest" description="Disordered" evidence="1">
    <location>
        <begin position="1"/>
        <end position="37"/>
    </location>
</feature>
<keyword evidence="3" id="KW-1185">Reference proteome</keyword>
<name>A0AAD4ETQ9_9PEZI</name>
<evidence type="ECO:0000256" key="1">
    <source>
        <dbReference type="SAM" id="MobiDB-lite"/>
    </source>
</evidence>
<reference evidence="2" key="1">
    <citation type="submission" date="2023-02" db="EMBL/GenBank/DDBJ databases">
        <authorList>
            <person name="Palmer J.M."/>
        </authorList>
    </citation>
    <scope>NUCLEOTIDE SEQUENCE</scope>
    <source>
        <strain evidence="2">FW57</strain>
    </source>
</reference>